<dbReference type="STRING" id="106549.A0A540KKA1"/>
<evidence type="ECO:0000256" key="10">
    <source>
        <dbReference type="ARBA" id="ARBA00023134"/>
    </source>
</evidence>
<keyword evidence="8" id="KW-0653">Protein transport</keyword>
<keyword evidence="13" id="KW-0812">Transmembrane</keyword>
<evidence type="ECO:0000256" key="7">
    <source>
        <dbReference type="ARBA" id="ARBA00022892"/>
    </source>
</evidence>
<feature type="transmembrane region" description="Helical" evidence="13">
    <location>
        <begin position="39"/>
        <end position="63"/>
    </location>
</feature>
<dbReference type="GO" id="GO:0046872">
    <property type="term" value="F:metal ion binding"/>
    <property type="evidence" value="ECO:0007669"/>
    <property type="project" value="UniProtKB-KW"/>
</dbReference>
<keyword evidence="11" id="KW-0460">Magnesium</keyword>
<feature type="binding site" evidence="11">
    <location>
        <position position="75"/>
    </location>
    <ligand>
        <name>Mg(2+)</name>
        <dbReference type="ChEBI" id="CHEBI:18420"/>
    </ligand>
</feature>
<dbReference type="InterPro" id="IPR006689">
    <property type="entry name" value="Small_GTPase_ARF/SAR"/>
</dbReference>
<feature type="binding site" evidence="12">
    <location>
        <position position="81"/>
    </location>
    <ligand>
        <name>GTP</name>
        <dbReference type="ChEBI" id="CHEBI:37565"/>
    </ligand>
</feature>
<evidence type="ECO:0000256" key="9">
    <source>
        <dbReference type="ARBA" id="ARBA00023034"/>
    </source>
</evidence>
<protein>
    <submittedName>
        <fullName evidence="14">Uncharacterized protein</fullName>
    </submittedName>
</protein>
<keyword evidence="7" id="KW-0931">ER-Golgi transport</keyword>
<dbReference type="GO" id="GO:0016192">
    <property type="term" value="P:vesicle-mediated transport"/>
    <property type="evidence" value="ECO:0007669"/>
    <property type="project" value="UniProtKB-KW"/>
</dbReference>
<dbReference type="PANTHER" id="PTHR45684">
    <property type="entry name" value="RE74312P"/>
    <property type="match status" value="1"/>
</dbReference>
<dbReference type="Gene3D" id="3.40.50.300">
    <property type="entry name" value="P-loop containing nucleotide triphosphate hydrolases"/>
    <property type="match status" value="1"/>
</dbReference>
<proteinExistence type="inferred from homology"/>
<dbReference type="GO" id="GO:0006886">
    <property type="term" value="P:intracellular protein transport"/>
    <property type="evidence" value="ECO:0007669"/>
    <property type="project" value="InterPro"/>
</dbReference>
<evidence type="ECO:0000256" key="3">
    <source>
        <dbReference type="ARBA" id="ARBA00007507"/>
    </source>
</evidence>
<evidence type="ECO:0000256" key="2">
    <source>
        <dbReference type="ARBA" id="ARBA00004555"/>
    </source>
</evidence>
<keyword evidence="5 12" id="KW-0547">Nucleotide-binding</keyword>
<organism evidence="14 15">
    <name type="scientific">Malus baccata</name>
    <name type="common">Siberian crab apple</name>
    <name type="synonym">Pyrus baccata</name>
    <dbReference type="NCBI Taxonomy" id="106549"/>
    <lineage>
        <taxon>Eukaryota</taxon>
        <taxon>Viridiplantae</taxon>
        <taxon>Streptophyta</taxon>
        <taxon>Embryophyta</taxon>
        <taxon>Tracheophyta</taxon>
        <taxon>Spermatophyta</taxon>
        <taxon>Magnoliopsida</taxon>
        <taxon>eudicotyledons</taxon>
        <taxon>Gunneridae</taxon>
        <taxon>Pentapetalae</taxon>
        <taxon>rosids</taxon>
        <taxon>fabids</taxon>
        <taxon>Rosales</taxon>
        <taxon>Rosaceae</taxon>
        <taxon>Amygdaloideae</taxon>
        <taxon>Maleae</taxon>
        <taxon>Malus</taxon>
    </lineage>
</organism>
<feature type="binding site" evidence="12">
    <location>
        <position position="78"/>
    </location>
    <ligand>
        <name>GTP</name>
        <dbReference type="ChEBI" id="CHEBI:37565"/>
    </ligand>
</feature>
<reference evidence="14 15" key="1">
    <citation type="journal article" date="2019" name="G3 (Bethesda)">
        <title>Sequencing of a Wild Apple (Malus baccata) Genome Unravels the Differences Between Cultivated and Wild Apple Species Regarding Disease Resistance and Cold Tolerance.</title>
        <authorList>
            <person name="Chen X."/>
        </authorList>
    </citation>
    <scope>NUCLEOTIDE SEQUENCE [LARGE SCALE GENOMIC DNA]</scope>
    <source>
        <strain evidence="15">cv. Shandingzi</strain>
        <tissue evidence="14">Leaves</tissue>
    </source>
</reference>
<sequence>MTTNQNPLRFDLSHSDSLWVFSYFPYNPIDRSASGEESAAAAVVVAMFMFDWFYGVLASLGLWQKEAKILFLGLDNAGKMTLLHMLKDEV</sequence>
<dbReference type="Pfam" id="PF00025">
    <property type="entry name" value="Arf"/>
    <property type="match status" value="1"/>
</dbReference>
<evidence type="ECO:0000256" key="12">
    <source>
        <dbReference type="PIRSR" id="PIRSR606687-2"/>
    </source>
</evidence>
<evidence type="ECO:0000256" key="11">
    <source>
        <dbReference type="PIRSR" id="PIRSR606687-1"/>
    </source>
</evidence>
<feature type="binding site" evidence="12">
    <location>
        <position position="76"/>
    </location>
    <ligand>
        <name>GTP</name>
        <dbReference type="ChEBI" id="CHEBI:37565"/>
    </ligand>
</feature>
<dbReference type="GO" id="GO:0005794">
    <property type="term" value="C:Golgi apparatus"/>
    <property type="evidence" value="ECO:0007669"/>
    <property type="project" value="UniProtKB-SubCell"/>
</dbReference>
<keyword evidence="6" id="KW-0256">Endoplasmic reticulum</keyword>
<dbReference type="InterPro" id="IPR006687">
    <property type="entry name" value="Small_GTPase_SAR1"/>
</dbReference>
<keyword evidence="13" id="KW-1133">Transmembrane helix</keyword>
<evidence type="ECO:0000256" key="5">
    <source>
        <dbReference type="ARBA" id="ARBA00022741"/>
    </source>
</evidence>
<dbReference type="EMBL" id="VIEB01001166">
    <property type="protein sequence ID" value="TQD74609.1"/>
    <property type="molecule type" value="Genomic_DNA"/>
</dbReference>
<feature type="binding site" evidence="12">
    <location>
        <position position="79"/>
    </location>
    <ligand>
        <name>GTP</name>
        <dbReference type="ChEBI" id="CHEBI:37565"/>
    </ligand>
</feature>
<evidence type="ECO:0000256" key="1">
    <source>
        <dbReference type="ARBA" id="ARBA00004240"/>
    </source>
</evidence>
<dbReference type="GO" id="GO:0005525">
    <property type="term" value="F:GTP binding"/>
    <property type="evidence" value="ECO:0007669"/>
    <property type="project" value="UniProtKB-KW"/>
</dbReference>
<evidence type="ECO:0000313" key="15">
    <source>
        <dbReference type="Proteomes" id="UP000315295"/>
    </source>
</evidence>
<keyword evidence="9" id="KW-0333">Golgi apparatus</keyword>
<comment type="caution">
    <text evidence="14">The sequence shown here is derived from an EMBL/GenBank/DDBJ whole genome shotgun (WGS) entry which is preliminary data.</text>
</comment>
<evidence type="ECO:0000256" key="8">
    <source>
        <dbReference type="ARBA" id="ARBA00022927"/>
    </source>
</evidence>
<dbReference type="GO" id="GO:0003924">
    <property type="term" value="F:GTPase activity"/>
    <property type="evidence" value="ECO:0007669"/>
    <property type="project" value="InterPro"/>
</dbReference>
<dbReference type="Proteomes" id="UP000315295">
    <property type="component" value="Unassembled WGS sequence"/>
</dbReference>
<evidence type="ECO:0000313" key="14">
    <source>
        <dbReference type="EMBL" id="TQD74609.1"/>
    </source>
</evidence>
<comment type="subcellular location">
    <subcellularLocation>
        <location evidence="1">Endoplasmic reticulum</location>
    </subcellularLocation>
    <subcellularLocation>
        <location evidence="2">Golgi apparatus</location>
    </subcellularLocation>
</comment>
<dbReference type="AlphaFoldDB" id="A0A540KKA1"/>
<keyword evidence="4" id="KW-0813">Transport</keyword>
<dbReference type="InterPro" id="IPR027417">
    <property type="entry name" value="P-loop_NTPase"/>
</dbReference>
<accession>A0A540KKA1</accession>
<dbReference type="GO" id="GO:0005783">
    <property type="term" value="C:endoplasmic reticulum"/>
    <property type="evidence" value="ECO:0007669"/>
    <property type="project" value="UniProtKB-SubCell"/>
</dbReference>
<evidence type="ECO:0000256" key="13">
    <source>
        <dbReference type="SAM" id="Phobius"/>
    </source>
</evidence>
<name>A0A540KKA1_MALBA</name>
<gene>
    <name evidence="14" type="ORF">C1H46_039861</name>
</gene>
<keyword evidence="15" id="KW-1185">Reference proteome</keyword>
<keyword evidence="10" id="KW-0342">GTP-binding</keyword>
<keyword evidence="11" id="KW-0479">Metal-binding</keyword>
<evidence type="ECO:0000256" key="4">
    <source>
        <dbReference type="ARBA" id="ARBA00022448"/>
    </source>
</evidence>
<comment type="similarity">
    <text evidence="3">Belongs to the small GTPase superfamily. SAR1 family.</text>
</comment>
<keyword evidence="13" id="KW-0472">Membrane</keyword>
<evidence type="ECO:0000256" key="6">
    <source>
        <dbReference type="ARBA" id="ARBA00022824"/>
    </source>
</evidence>